<dbReference type="EMBL" id="LXSG01000039">
    <property type="protein sequence ID" value="OAM16607.1"/>
    <property type="molecule type" value="Genomic_DNA"/>
</dbReference>
<name>A0A1A9REG4_EIKCO</name>
<comment type="caution">
    <text evidence="1">The sequence shown here is derived from an EMBL/GenBank/DDBJ whole genome shotgun (WGS) entry which is preliminary data.</text>
</comment>
<dbReference type="Proteomes" id="UP000077589">
    <property type="component" value="Unassembled WGS sequence"/>
</dbReference>
<sequence>MEDPLYFPRTELAAALLSSLKSGVSNAFTLFAPRRMGKTQFLTNDIAPAAEKNGFNVFYFSFMDNKDSASTAQFFHEALHRFALETRTGNGVKTFFGSLTKIDVLGVGLERETPPRDLPGISEIIAYIAADSRPTLLLLDEAQELARLPNTEGMIRSLRTGLDINQSRVKTLFTGSSTNGLRAMFNDIKAPFFHFSHALDFPTLGHDFIDFLAGVYHDRTGQQLDAEKFYAIFEQFNKSPMYIRAVIQDMIINPALSLEAAAQVRLGQMQENSNIPMQWKALSAIERLLLQSMALGEVSPYGTEFREQAARILGVESVKVSTVQSAIRKLQRKDLISKFGNSAFQINNPLLQTWLKENME</sequence>
<dbReference type="PANTHER" id="PTHR34301">
    <property type="entry name" value="DNA-BINDING PROTEIN-RELATED"/>
    <property type="match status" value="1"/>
</dbReference>
<dbReference type="AlphaFoldDB" id="A0A1A9REG4"/>
<dbReference type="Gene3D" id="3.40.50.300">
    <property type="entry name" value="P-loop containing nucleotide triphosphate hydrolases"/>
    <property type="match status" value="1"/>
</dbReference>
<organism evidence="1 2">
    <name type="scientific">Eikenella corrodens</name>
    <dbReference type="NCBI Taxonomy" id="539"/>
    <lineage>
        <taxon>Bacteria</taxon>
        <taxon>Pseudomonadati</taxon>
        <taxon>Pseudomonadota</taxon>
        <taxon>Betaproteobacteria</taxon>
        <taxon>Neisseriales</taxon>
        <taxon>Neisseriaceae</taxon>
        <taxon>Eikenella</taxon>
    </lineage>
</organism>
<evidence type="ECO:0000313" key="1">
    <source>
        <dbReference type="EMBL" id="OAM16607.1"/>
    </source>
</evidence>
<dbReference type="SUPFAM" id="SSF52540">
    <property type="entry name" value="P-loop containing nucleoside triphosphate hydrolases"/>
    <property type="match status" value="1"/>
</dbReference>
<dbReference type="InterPro" id="IPR027417">
    <property type="entry name" value="P-loop_NTPase"/>
</dbReference>
<accession>A0A1A9REG4</accession>
<dbReference type="STRING" id="539.A7P85_06745"/>
<gene>
    <name evidence="1" type="ORF">A7P90_10125</name>
</gene>
<evidence type="ECO:0000313" key="2">
    <source>
        <dbReference type="Proteomes" id="UP000077589"/>
    </source>
</evidence>
<dbReference type="RefSeq" id="WP_064088058.1">
    <property type="nucleotide sequence ID" value="NZ_LXSG01000039.1"/>
</dbReference>
<proteinExistence type="predicted"/>
<protein>
    <submittedName>
        <fullName evidence="1">Selenocysteine synthase</fullName>
    </submittedName>
</protein>
<dbReference type="OrthoDB" id="8576717at2"/>
<reference evidence="2" key="1">
    <citation type="submission" date="2016-05" db="EMBL/GenBank/DDBJ databases">
        <title>Draft genome of Corynebacterium afermentans subsp. afermentans LCDC 88199T.</title>
        <authorList>
            <person name="Bernier A.-M."/>
            <person name="Bernard K."/>
        </authorList>
    </citation>
    <scope>NUCLEOTIDE SEQUENCE [LARGE SCALE GENOMIC DNA]</scope>
    <source>
        <strain evidence="2">NML04-0072</strain>
    </source>
</reference>
<dbReference type="PANTHER" id="PTHR34301:SF8">
    <property type="entry name" value="ATPASE DOMAIN-CONTAINING PROTEIN"/>
    <property type="match status" value="1"/>
</dbReference>